<gene>
    <name evidence="1" type="ORF">FOE67_14160</name>
</gene>
<comment type="caution">
    <text evidence="1">The sequence shown here is derived from an EMBL/GenBank/DDBJ whole genome shotgun (WGS) entry which is preliminary data.</text>
</comment>
<accession>A0A7W3T488</accession>
<evidence type="ECO:0000313" key="1">
    <source>
        <dbReference type="EMBL" id="MBB0230628.1"/>
    </source>
</evidence>
<evidence type="ECO:0008006" key="3">
    <source>
        <dbReference type="Google" id="ProtNLM"/>
    </source>
</evidence>
<organism evidence="1 2">
    <name type="scientific">Streptomyces calidiresistens</name>
    <dbReference type="NCBI Taxonomy" id="1485586"/>
    <lineage>
        <taxon>Bacteria</taxon>
        <taxon>Bacillati</taxon>
        <taxon>Actinomycetota</taxon>
        <taxon>Actinomycetes</taxon>
        <taxon>Kitasatosporales</taxon>
        <taxon>Streptomycetaceae</taxon>
        <taxon>Streptomyces</taxon>
    </lineage>
</organism>
<sequence>MGAFSPNRNMHIIANLGMLATRGIVYSSRMTTRREHRAQIAEARNVFGQVVARARFAGEPTVLLNRKAEAAVVVPFDWYLRALDALGEQRLLADQPD</sequence>
<dbReference type="EMBL" id="VKHS01000318">
    <property type="protein sequence ID" value="MBB0230628.1"/>
    <property type="molecule type" value="Genomic_DNA"/>
</dbReference>
<reference evidence="2" key="1">
    <citation type="submission" date="2019-10" db="EMBL/GenBank/DDBJ databases">
        <title>Streptomyces sp. nov., a novel actinobacterium isolated from alkaline environment.</title>
        <authorList>
            <person name="Golinska P."/>
        </authorList>
    </citation>
    <scope>NUCLEOTIDE SEQUENCE [LARGE SCALE GENOMIC DNA]</scope>
    <source>
        <strain evidence="2">DSM 42108</strain>
    </source>
</reference>
<proteinExistence type="predicted"/>
<name>A0A7W3T488_9ACTN</name>
<evidence type="ECO:0000313" key="2">
    <source>
        <dbReference type="Proteomes" id="UP000530234"/>
    </source>
</evidence>
<dbReference type="AlphaFoldDB" id="A0A7W3T488"/>
<dbReference type="Proteomes" id="UP000530234">
    <property type="component" value="Unassembled WGS sequence"/>
</dbReference>
<dbReference type="Gene3D" id="3.40.1620.10">
    <property type="entry name" value="YefM-like domain"/>
    <property type="match status" value="1"/>
</dbReference>
<protein>
    <recommendedName>
        <fullName evidence="3">Antitoxin</fullName>
    </recommendedName>
</protein>
<keyword evidence="2" id="KW-1185">Reference proteome</keyword>